<evidence type="ECO:0000313" key="1">
    <source>
        <dbReference type="EMBL" id="DAE13282.1"/>
    </source>
</evidence>
<organism evidence="1">
    <name type="scientific">Siphoviridae sp. ctLqe90</name>
    <dbReference type="NCBI Taxonomy" id="2825456"/>
    <lineage>
        <taxon>Viruses</taxon>
        <taxon>Duplodnaviria</taxon>
        <taxon>Heunggongvirae</taxon>
        <taxon>Uroviricota</taxon>
        <taxon>Caudoviricetes</taxon>
    </lineage>
</organism>
<name>A0A8S5Q2A0_9CAUD</name>
<proteinExistence type="predicted"/>
<accession>A0A8S5Q2A0</accession>
<sequence>MPTTPKTMVNSAVKADFVKAISSKDFDTFDGIEAIINQLTKSIQT</sequence>
<reference evidence="1" key="1">
    <citation type="journal article" date="2021" name="Proc. Natl. Acad. Sci. U.S.A.">
        <title>A Catalog of Tens of Thousands of Viruses from Human Metagenomes Reveals Hidden Associations with Chronic Diseases.</title>
        <authorList>
            <person name="Tisza M.J."/>
            <person name="Buck C.B."/>
        </authorList>
    </citation>
    <scope>NUCLEOTIDE SEQUENCE</scope>
    <source>
        <strain evidence="1">CtLqe90</strain>
    </source>
</reference>
<dbReference type="EMBL" id="BK015564">
    <property type="protein sequence ID" value="DAE13282.1"/>
    <property type="molecule type" value="Genomic_DNA"/>
</dbReference>
<protein>
    <submittedName>
        <fullName evidence="1">Uncharacterized protein</fullName>
    </submittedName>
</protein>